<gene>
    <name evidence="1" type="ORF">J5Y06_13155</name>
</gene>
<dbReference type="EMBL" id="JAGIYY010000004">
    <property type="protein sequence ID" value="MBP0439603.1"/>
    <property type="molecule type" value="Genomic_DNA"/>
</dbReference>
<name>A0A8J7R2D5_9HYPH</name>
<dbReference type="Proteomes" id="UP000666240">
    <property type="component" value="Unassembled WGS sequence"/>
</dbReference>
<evidence type="ECO:0000313" key="2">
    <source>
        <dbReference type="Proteomes" id="UP000666240"/>
    </source>
</evidence>
<dbReference type="AlphaFoldDB" id="A0A8J7R2D5"/>
<proteinExistence type="predicted"/>
<evidence type="ECO:0000313" key="1">
    <source>
        <dbReference type="EMBL" id="MBP0439603.1"/>
    </source>
</evidence>
<accession>A0A8J7R2D5</accession>
<reference evidence="1" key="1">
    <citation type="submission" date="2021-03" db="EMBL/GenBank/DDBJ databases">
        <title>Genome sequencing and assembly of Tianweitania sediminis.</title>
        <authorList>
            <person name="Chhetri G."/>
        </authorList>
    </citation>
    <scope>NUCLEOTIDE SEQUENCE</scope>
    <source>
        <strain evidence="1">Z8</strain>
    </source>
</reference>
<keyword evidence="2" id="KW-1185">Reference proteome</keyword>
<organism evidence="1 2">
    <name type="scientific">Tianweitania sediminis</name>
    <dbReference type="NCBI Taxonomy" id="1502156"/>
    <lineage>
        <taxon>Bacteria</taxon>
        <taxon>Pseudomonadati</taxon>
        <taxon>Pseudomonadota</taxon>
        <taxon>Alphaproteobacteria</taxon>
        <taxon>Hyphomicrobiales</taxon>
        <taxon>Phyllobacteriaceae</taxon>
        <taxon>Tianweitania</taxon>
    </lineage>
</organism>
<sequence>MSAFATLVGAQTDRDRAAALLTAPVFDLIGFRASFRNACVAADFPAGVAYLDALFAACAKPCHRGVFSSWGLDGARQDLLTLIDQVPD</sequence>
<comment type="caution">
    <text evidence="1">The sequence shown here is derived from an EMBL/GenBank/DDBJ whole genome shotgun (WGS) entry which is preliminary data.</text>
</comment>
<dbReference type="RefSeq" id="WP_209335644.1">
    <property type="nucleotide sequence ID" value="NZ_JAGIYY010000004.1"/>
</dbReference>
<protein>
    <submittedName>
        <fullName evidence="1">Uncharacterized protein</fullName>
    </submittedName>
</protein>